<proteinExistence type="inferred from homology"/>
<dbReference type="AlphaFoldDB" id="A0A6L6PNY5"/>
<dbReference type="PANTHER" id="PTHR34142:SF1">
    <property type="entry name" value="GLYCOSIDE HYDROLASE FAMILY 5 DOMAIN-CONTAINING PROTEIN"/>
    <property type="match status" value="1"/>
</dbReference>
<dbReference type="Pfam" id="PF00150">
    <property type="entry name" value="Cellulase"/>
    <property type="match status" value="1"/>
</dbReference>
<comment type="similarity">
    <text evidence="3">Belongs to the glycosyl hydrolase 5 (cellulase A) family.</text>
</comment>
<evidence type="ECO:0000313" key="6">
    <source>
        <dbReference type="Proteomes" id="UP000475582"/>
    </source>
</evidence>
<dbReference type="Gene3D" id="3.20.20.80">
    <property type="entry name" value="Glycosidases"/>
    <property type="match status" value="1"/>
</dbReference>
<dbReference type="RefSeq" id="WP_155466642.1">
    <property type="nucleotide sequence ID" value="NZ_WNKY01000038.1"/>
</dbReference>
<evidence type="ECO:0000313" key="5">
    <source>
        <dbReference type="EMBL" id="MTV40622.1"/>
    </source>
</evidence>
<dbReference type="SUPFAM" id="SSF51445">
    <property type="entry name" value="(Trans)glycosidases"/>
    <property type="match status" value="1"/>
</dbReference>
<organism evidence="5 6">
    <name type="scientific">Duganella radicis</name>
    <dbReference type="NCBI Taxonomy" id="551988"/>
    <lineage>
        <taxon>Bacteria</taxon>
        <taxon>Pseudomonadati</taxon>
        <taxon>Pseudomonadota</taxon>
        <taxon>Betaproteobacteria</taxon>
        <taxon>Burkholderiales</taxon>
        <taxon>Oxalobacteraceae</taxon>
        <taxon>Telluria group</taxon>
        <taxon>Duganella</taxon>
    </lineage>
</organism>
<dbReference type="EMBL" id="WNKY01000038">
    <property type="protein sequence ID" value="MTV40622.1"/>
    <property type="molecule type" value="Genomic_DNA"/>
</dbReference>
<name>A0A6L6PNY5_9BURK</name>
<evidence type="ECO:0000256" key="2">
    <source>
        <dbReference type="ARBA" id="ARBA00023295"/>
    </source>
</evidence>
<keyword evidence="6" id="KW-1185">Reference proteome</keyword>
<dbReference type="GO" id="GO:0000272">
    <property type="term" value="P:polysaccharide catabolic process"/>
    <property type="evidence" value="ECO:0007669"/>
    <property type="project" value="InterPro"/>
</dbReference>
<keyword evidence="2 3" id="KW-0326">Glycosidase</keyword>
<protein>
    <submittedName>
        <fullName evidence="5">Cellulase family glycosylhydrolase</fullName>
    </submittedName>
</protein>
<dbReference type="GO" id="GO:0004553">
    <property type="term" value="F:hydrolase activity, hydrolyzing O-glycosyl compounds"/>
    <property type="evidence" value="ECO:0007669"/>
    <property type="project" value="InterPro"/>
</dbReference>
<gene>
    <name evidence="5" type="ORF">GM676_23970</name>
</gene>
<dbReference type="OrthoDB" id="9800955at2"/>
<keyword evidence="1 3" id="KW-0378">Hydrolase</keyword>
<dbReference type="InterPro" id="IPR017853">
    <property type="entry name" value="GH"/>
</dbReference>
<evidence type="ECO:0000256" key="3">
    <source>
        <dbReference type="RuleBase" id="RU361153"/>
    </source>
</evidence>
<evidence type="ECO:0000256" key="1">
    <source>
        <dbReference type="ARBA" id="ARBA00022801"/>
    </source>
</evidence>
<dbReference type="Proteomes" id="UP000475582">
    <property type="component" value="Unassembled WGS sequence"/>
</dbReference>
<evidence type="ECO:0000259" key="4">
    <source>
        <dbReference type="Pfam" id="PF00150"/>
    </source>
</evidence>
<reference evidence="5 6" key="1">
    <citation type="submission" date="2019-11" db="EMBL/GenBank/DDBJ databases">
        <title>Type strains purchased from KCTC, JCM and DSMZ.</title>
        <authorList>
            <person name="Lu H."/>
        </authorList>
    </citation>
    <scope>NUCLEOTIDE SEQUENCE [LARGE SCALE GENOMIC DNA]</scope>
    <source>
        <strain evidence="5 6">KCTC 22382</strain>
    </source>
</reference>
<dbReference type="InterPro" id="IPR001547">
    <property type="entry name" value="Glyco_hydro_5"/>
</dbReference>
<dbReference type="PROSITE" id="PS00659">
    <property type="entry name" value="GLYCOSYL_HYDROL_F5"/>
    <property type="match status" value="1"/>
</dbReference>
<accession>A0A6L6PNY5</accession>
<sequence>MISIAALALAVELGAATDGHSNLTPVQTHGALRIEGSQLVDQHGKQVALAGPSFFWSNTGWGQERFYNAEAVKTFATGWHASVVRAAMGVDEGGGLLEDVANRARVETVVDAAIANGIYVIIDWHSHHAEQYPDQAVAFFTAMARKYGGTPNVIYEIYNEPLDVSWSGTIKPYAEKVIAAIRAADPDNLIVVGTPKWSQDVDVGLCPTTWCMKTSPESAFRKAA</sequence>
<feature type="domain" description="Glycoside hydrolase family 5" evidence="4">
    <location>
        <begin position="40"/>
        <end position="203"/>
    </location>
</feature>
<comment type="caution">
    <text evidence="5">The sequence shown here is derived from an EMBL/GenBank/DDBJ whole genome shotgun (WGS) entry which is preliminary data.</text>
</comment>
<dbReference type="InterPro" id="IPR018087">
    <property type="entry name" value="Glyco_hydro_5_CS"/>
</dbReference>
<dbReference type="PANTHER" id="PTHR34142">
    <property type="entry name" value="ENDO-BETA-1,4-GLUCANASE A"/>
    <property type="match status" value="1"/>
</dbReference>